<keyword evidence="7 8" id="KW-0472">Membrane</keyword>
<dbReference type="RefSeq" id="WP_188544264.1">
    <property type="nucleotide sequence ID" value="NZ_BMCU01000002.1"/>
</dbReference>
<evidence type="ECO:0000256" key="3">
    <source>
        <dbReference type="ARBA" id="ARBA00022448"/>
    </source>
</evidence>
<dbReference type="NCBIfam" id="NF008314">
    <property type="entry name" value="PRK11102.1"/>
    <property type="match status" value="1"/>
</dbReference>
<evidence type="ECO:0000256" key="1">
    <source>
        <dbReference type="ARBA" id="ARBA00004651"/>
    </source>
</evidence>
<reference evidence="10" key="1">
    <citation type="journal article" date="2014" name="Int. J. Syst. Evol. Microbiol.">
        <title>Complete genome sequence of Corynebacterium casei LMG S-19264T (=DSM 44701T), isolated from a smear-ripened cheese.</title>
        <authorList>
            <consortium name="US DOE Joint Genome Institute (JGI-PGF)"/>
            <person name="Walter F."/>
            <person name="Albersmeier A."/>
            <person name="Kalinowski J."/>
            <person name="Ruckert C."/>
        </authorList>
    </citation>
    <scope>NUCLEOTIDE SEQUENCE</scope>
    <source>
        <strain evidence="10">CCM 7905</strain>
    </source>
</reference>
<evidence type="ECO:0000256" key="8">
    <source>
        <dbReference type="SAM" id="Phobius"/>
    </source>
</evidence>
<evidence type="ECO:0000256" key="6">
    <source>
        <dbReference type="ARBA" id="ARBA00022989"/>
    </source>
</evidence>
<evidence type="ECO:0000313" key="11">
    <source>
        <dbReference type="Proteomes" id="UP000654257"/>
    </source>
</evidence>
<dbReference type="InterPro" id="IPR004812">
    <property type="entry name" value="Efflux_drug-R_Bcr/CmlA"/>
</dbReference>
<feature type="domain" description="Major facilitator superfamily (MFS) profile" evidence="9">
    <location>
        <begin position="10"/>
        <end position="395"/>
    </location>
</feature>
<keyword evidence="5 8" id="KW-0812">Transmembrane</keyword>
<evidence type="ECO:0000313" key="10">
    <source>
        <dbReference type="EMBL" id="GGG02482.1"/>
    </source>
</evidence>
<dbReference type="GO" id="GO:1990961">
    <property type="term" value="P:xenobiotic detoxification by transmembrane export across the plasma membrane"/>
    <property type="evidence" value="ECO:0007669"/>
    <property type="project" value="InterPro"/>
</dbReference>
<dbReference type="InterPro" id="IPR020846">
    <property type="entry name" value="MFS_dom"/>
</dbReference>
<feature type="transmembrane region" description="Helical" evidence="8">
    <location>
        <begin position="76"/>
        <end position="97"/>
    </location>
</feature>
<dbReference type="GO" id="GO:0042910">
    <property type="term" value="F:xenobiotic transmembrane transporter activity"/>
    <property type="evidence" value="ECO:0007669"/>
    <property type="project" value="InterPro"/>
</dbReference>
<evidence type="ECO:0000259" key="9">
    <source>
        <dbReference type="PROSITE" id="PS50850"/>
    </source>
</evidence>
<feature type="transmembrane region" description="Helical" evidence="8">
    <location>
        <begin position="368"/>
        <end position="389"/>
    </location>
</feature>
<keyword evidence="4" id="KW-1003">Cell membrane</keyword>
<feature type="transmembrane region" description="Helical" evidence="8">
    <location>
        <begin position="283"/>
        <end position="304"/>
    </location>
</feature>
<dbReference type="AlphaFoldDB" id="A0A917FRW3"/>
<feature type="transmembrane region" description="Helical" evidence="8">
    <location>
        <begin position="134"/>
        <end position="153"/>
    </location>
</feature>
<protein>
    <submittedName>
        <fullName evidence="10">Bcr/CflA family drug resistance efflux transporter</fullName>
    </submittedName>
</protein>
<dbReference type="InterPro" id="IPR005829">
    <property type="entry name" value="Sugar_transporter_CS"/>
</dbReference>
<dbReference type="SUPFAM" id="SSF103473">
    <property type="entry name" value="MFS general substrate transporter"/>
    <property type="match status" value="1"/>
</dbReference>
<keyword evidence="11" id="KW-1185">Reference proteome</keyword>
<evidence type="ECO:0000256" key="2">
    <source>
        <dbReference type="ARBA" id="ARBA00006236"/>
    </source>
</evidence>
<dbReference type="GO" id="GO:0005886">
    <property type="term" value="C:plasma membrane"/>
    <property type="evidence" value="ECO:0007669"/>
    <property type="project" value="UniProtKB-SubCell"/>
</dbReference>
<keyword evidence="6 8" id="KW-1133">Transmembrane helix</keyword>
<dbReference type="Proteomes" id="UP000654257">
    <property type="component" value="Unassembled WGS sequence"/>
</dbReference>
<evidence type="ECO:0000256" key="7">
    <source>
        <dbReference type="ARBA" id="ARBA00023136"/>
    </source>
</evidence>
<proteinExistence type="inferred from homology"/>
<organism evidence="10 11">
    <name type="scientific">Rhodococcoides trifolii</name>
    <dbReference type="NCBI Taxonomy" id="908250"/>
    <lineage>
        <taxon>Bacteria</taxon>
        <taxon>Bacillati</taxon>
        <taxon>Actinomycetota</taxon>
        <taxon>Actinomycetes</taxon>
        <taxon>Mycobacteriales</taxon>
        <taxon>Nocardiaceae</taxon>
        <taxon>Rhodococcoides</taxon>
    </lineage>
</organism>
<dbReference type="FunFam" id="1.20.1720.10:FF:000005">
    <property type="entry name" value="Bcr/CflA family efflux transporter"/>
    <property type="match status" value="1"/>
</dbReference>
<evidence type="ECO:0000256" key="4">
    <source>
        <dbReference type="ARBA" id="ARBA00022475"/>
    </source>
</evidence>
<name>A0A917FRW3_9NOCA</name>
<feature type="transmembrane region" description="Helical" evidence="8">
    <location>
        <begin position="343"/>
        <end position="362"/>
    </location>
</feature>
<dbReference type="PROSITE" id="PS00216">
    <property type="entry name" value="SUGAR_TRANSPORT_1"/>
    <property type="match status" value="1"/>
</dbReference>
<feature type="transmembrane region" description="Helical" evidence="8">
    <location>
        <begin position="310"/>
        <end position="331"/>
    </location>
</feature>
<dbReference type="Gene3D" id="1.20.1720.10">
    <property type="entry name" value="Multidrug resistance protein D"/>
    <property type="match status" value="1"/>
</dbReference>
<evidence type="ECO:0000256" key="5">
    <source>
        <dbReference type="ARBA" id="ARBA00022692"/>
    </source>
</evidence>
<dbReference type="InterPro" id="IPR011701">
    <property type="entry name" value="MFS"/>
</dbReference>
<feature type="transmembrane region" description="Helical" evidence="8">
    <location>
        <begin position="103"/>
        <end position="122"/>
    </location>
</feature>
<feature type="transmembrane region" description="Helical" evidence="8">
    <location>
        <begin position="214"/>
        <end position="232"/>
    </location>
</feature>
<accession>A0A917FRW3</accession>
<dbReference type="EMBL" id="BMCU01000002">
    <property type="protein sequence ID" value="GGG02482.1"/>
    <property type="molecule type" value="Genomic_DNA"/>
</dbReference>
<feature type="transmembrane region" description="Helical" evidence="8">
    <location>
        <begin position="165"/>
        <end position="185"/>
    </location>
</feature>
<feature type="transmembrane region" description="Helical" evidence="8">
    <location>
        <begin position="252"/>
        <end position="271"/>
    </location>
</feature>
<comment type="subcellular location">
    <subcellularLocation>
        <location evidence="1">Cell membrane</location>
        <topology evidence="1">Multi-pass membrane protein</topology>
    </subcellularLocation>
</comment>
<gene>
    <name evidence="10" type="ORF">GCM10007304_15590</name>
</gene>
<feature type="transmembrane region" description="Helical" evidence="8">
    <location>
        <begin position="46"/>
        <end position="64"/>
    </location>
</feature>
<keyword evidence="3" id="KW-0813">Transport</keyword>
<comment type="similarity">
    <text evidence="2">Belongs to the major facilitator superfamily. Bcr/CmlA family.</text>
</comment>
<dbReference type="NCBIfam" id="TIGR00710">
    <property type="entry name" value="efflux_Bcr_CflA"/>
    <property type="match status" value="1"/>
</dbReference>
<reference evidence="10" key="2">
    <citation type="submission" date="2020-09" db="EMBL/GenBank/DDBJ databases">
        <authorList>
            <person name="Sun Q."/>
            <person name="Sedlacek I."/>
        </authorList>
    </citation>
    <scope>NUCLEOTIDE SEQUENCE</scope>
    <source>
        <strain evidence="10">CCM 7905</strain>
    </source>
</reference>
<sequence>MTKDRLPGSVIAVLALLTAVAPLATDMYLPAFPSMADEFGTSASAVQLTLTAFMIGLAVGQLVIGPLSDRFGRRPLLLGGTLICAVSSAACAVAPTIETLTAVRFVTGFTGAAGIVLSRAVISDRAEGVDAAKAFSLMMLIGGVAPIVAPLLGGTLVGHIGWRGVFWVVTALAAIMFVGVAVKVAESLPAENRSAGGFSALKQDAGYVLGNRRFVGYTVSFALAFGVMFAYISASPFVLQNLLGLSTLTYSIAFACNALGLVAVSALNARLVGTVGPEKLLRVGIVVISVASTLLVVDSIAGVSLWPVLVLLWIAVSGLGLVMANATTLALAEVRQAAGTGSAVLGALQFGLAALVSPIVGLGGEGTAVPMASTMFACEMLSAAALALVSRRRLGATSGAH</sequence>
<dbReference type="PANTHER" id="PTHR23502">
    <property type="entry name" value="MAJOR FACILITATOR SUPERFAMILY"/>
    <property type="match status" value="1"/>
</dbReference>
<comment type="caution">
    <text evidence="10">The sequence shown here is derived from an EMBL/GenBank/DDBJ whole genome shotgun (WGS) entry which is preliminary data.</text>
</comment>
<dbReference type="InterPro" id="IPR036259">
    <property type="entry name" value="MFS_trans_sf"/>
</dbReference>
<dbReference type="PROSITE" id="PS50850">
    <property type="entry name" value="MFS"/>
    <property type="match status" value="1"/>
</dbReference>
<dbReference type="CDD" id="cd17320">
    <property type="entry name" value="MFS_MdfA_MDR_like"/>
    <property type="match status" value="1"/>
</dbReference>
<dbReference type="PANTHER" id="PTHR23502:SF132">
    <property type="entry name" value="POLYAMINE TRANSPORTER 2-RELATED"/>
    <property type="match status" value="1"/>
</dbReference>
<dbReference type="Pfam" id="PF07690">
    <property type="entry name" value="MFS_1"/>
    <property type="match status" value="1"/>
</dbReference>